<comment type="caution">
    <text evidence="1">The sequence shown here is derived from an EMBL/GenBank/DDBJ whole genome shotgun (WGS) entry which is preliminary data.</text>
</comment>
<sequence>MRMLVDQELARRNEPGATLEVIGYDDAAALKLLSRKVALKVRLAFKATDTHQHRELYAFMRQDPSHPKSVLFIR</sequence>
<accession>A0A9D7SH20</accession>
<gene>
    <name evidence="1" type="ORF">IPP58_05125</name>
</gene>
<organism evidence="1 2">
    <name type="scientific">Candidatus Geothrix skivensis</name>
    <dbReference type="NCBI Taxonomy" id="2954439"/>
    <lineage>
        <taxon>Bacteria</taxon>
        <taxon>Pseudomonadati</taxon>
        <taxon>Acidobacteriota</taxon>
        <taxon>Holophagae</taxon>
        <taxon>Holophagales</taxon>
        <taxon>Holophagaceae</taxon>
        <taxon>Geothrix</taxon>
    </lineage>
</organism>
<dbReference type="Proteomes" id="UP000886657">
    <property type="component" value="Unassembled WGS sequence"/>
</dbReference>
<evidence type="ECO:0000313" key="1">
    <source>
        <dbReference type="EMBL" id="MBK9795866.1"/>
    </source>
</evidence>
<protein>
    <submittedName>
        <fullName evidence="1">Uncharacterized protein</fullName>
    </submittedName>
</protein>
<reference evidence="1" key="1">
    <citation type="submission" date="2020-10" db="EMBL/GenBank/DDBJ databases">
        <title>Connecting structure to function with the recovery of over 1000 high-quality activated sludge metagenome-assembled genomes encoding full-length rRNA genes using long-read sequencing.</title>
        <authorList>
            <person name="Singleton C.M."/>
            <person name="Petriglieri F."/>
            <person name="Kristensen J.M."/>
            <person name="Kirkegaard R.H."/>
            <person name="Michaelsen T.Y."/>
            <person name="Andersen M.H."/>
            <person name="Karst S.M."/>
            <person name="Dueholm M.S."/>
            <person name="Nielsen P.H."/>
            <person name="Albertsen M."/>
        </authorList>
    </citation>
    <scope>NUCLEOTIDE SEQUENCE</scope>
    <source>
        <strain evidence="1">Skiv_18-Q3-R9-52_MAXAC.067</strain>
    </source>
</reference>
<evidence type="ECO:0000313" key="2">
    <source>
        <dbReference type="Proteomes" id="UP000886657"/>
    </source>
</evidence>
<dbReference type="AlphaFoldDB" id="A0A9D7SH20"/>
<name>A0A9D7SH20_9BACT</name>
<dbReference type="EMBL" id="JADKIO010000005">
    <property type="protein sequence ID" value="MBK9795866.1"/>
    <property type="molecule type" value="Genomic_DNA"/>
</dbReference>
<proteinExistence type="predicted"/>